<dbReference type="GO" id="GO:0006233">
    <property type="term" value="P:dTDP biosynthetic process"/>
    <property type="evidence" value="ECO:0007669"/>
    <property type="project" value="InterPro"/>
</dbReference>
<comment type="similarity">
    <text evidence="1 11">Belongs to the thymidylate kinase family.</text>
</comment>
<gene>
    <name evidence="11 15" type="primary">tmk</name>
    <name evidence="15" type="ORF">I2501_21550</name>
</gene>
<feature type="transmembrane region" description="Helical" evidence="13">
    <location>
        <begin position="231"/>
        <end position="251"/>
    </location>
</feature>
<dbReference type="Gene3D" id="1.20.1250.20">
    <property type="entry name" value="MFS general substrate transporter like domains"/>
    <property type="match status" value="1"/>
</dbReference>
<dbReference type="Proteomes" id="UP000657385">
    <property type="component" value="Unassembled WGS sequence"/>
</dbReference>
<keyword evidence="4 11" id="KW-0808">Transferase</keyword>
<dbReference type="EMBL" id="JADPRT010000009">
    <property type="protein sequence ID" value="MBF9070611.1"/>
    <property type="molecule type" value="Genomic_DNA"/>
</dbReference>
<dbReference type="FunFam" id="3.40.50.300:FF:000225">
    <property type="entry name" value="Thymidylate kinase"/>
    <property type="match status" value="1"/>
</dbReference>
<feature type="region of interest" description="Disordered" evidence="12">
    <location>
        <begin position="789"/>
        <end position="937"/>
    </location>
</feature>
<feature type="transmembrane region" description="Helical" evidence="13">
    <location>
        <begin position="357"/>
        <end position="375"/>
    </location>
</feature>
<dbReference type="HAMAP" id="MF_00165">
    <property type="entry name" value="Thymidylate_kinase"/>
    <property type="match status" value="1"/>
</dbReference>
<dbReference type="PANTHER" id="PTHR10344:SF4">
    <property type="entry name" value="UMP-CMP KINASE 2, MITOCHONDRIAL"/>
    <property type="match status" value="1"/>
</dbReference>
<dbReference type="PANTHER" id="PTHR10344">
    <property type="entry name" value="THYMIDYLATE KINASE"/>
    <property type="match status" value="1"/>
</dbReference>
<feature type="compositionally biased region" description="Basic and acidic residues" evidence="12">
    <location>
        <begin position="985"/>
        <end position="997"/>
    </location>
</feature>
<feature type="binding site" evidence="11">
    <location>
        <begin position="518"/>
        <end position="525"/>
    </location>
    <ligand>
        <name>ATP</name>
        <dbReference type="ChEBI" id="CHEBI:30616"/>
    </ligand>
</feature>
<keyword evidence="8 11" id="KW-0067">ATP-binding</keyword>
<organism evidence="15 16">
    <name type="scientific">Streptacidiphilus fuscans</name>
    <dbReference type="NCBI Taxonomy" id="2789292"/>
    <lineage>
        <taxon>Bacteria</taxon>
        <taxon>Bacillati</taxon>
        <taxon>Actinomycetota</taxon>
        <taxon>Actinomycetes</taxon>
        <taxon>Kitasatosporales</taxon>
        <taxon>Streptomycetaceae</taxon>
        <taxon>Streptacidiphilus</taxon>
    </lineage>
</organism>
<evidence type="ECO:0000256" key="13">
    <source>
        <dbReference type="SAM" id="Phobius"/>
    </source>
</evidence>
<keyword evidence="13" id="KW-0472">Membrane</keyword>
<evidence type="ECO:0000256" key="11">
    <source>
        <dbReference type="HAMAP-Rule" id="MF_00165"/>
    </source>
</evidence>
<feature type="domain" description="Thymidylate kinase-like" evidence="14">
    <location>
        <begin position="516"/>
        <end position="703"/>
    </location>
</feature>
<dbReference type="InterPro" id="IPR027417">
    <property type="entry name" value="P-loop_NTPase"/>
</dbReference>
<sequence>MSPESQEPTNKAPESPGIPSTGVTVTSRARALLRVRAYNRAWRAHAVGALGDRLALLTLLALTVVAVVGAQALGGGYTGVMFAVAAVFGARIVATLLFGAVLLAPLAQLTQRLDRRWLLVVAEALRGVLLACSVFWVLWTGSKAWVWLLVTVFVTAALERLIVVTRESFVEQLLPAPTPGHPPVDQRPVLLHIELWTGYATVPLASVLLIVLTLVNQGLGQAVDWLGTHGLALGAFGAAALFLTAGTLQYLQELPEAATGRRRFEPHSPLTNLRAPADVTPGLVARGRTGSSLVFSLAATSTAAAVAAAASTAVQHAVDLQAGTIGYALLVLALTAGLLLGLRVSRGVLPTLSRRRLLPLAMGTTGLALLLGGLVRDYVLALVLFTLAGVASGVAFRTARVLLALETEDARRPRVDEHLHAMLRVAVALGLVVTPLLGAVYGPEQFGGTTLTFDHGGAGLATATAGLLLLLLAVVVLLRADDRKGVAPLPRDIWDALRGGVEPPAHRAGTGFFIALEGGDGAGKSTQAQALAEWIRSKGHEVVLTREPGGSAVGQRLRAMLLDVANTGISHRAEALIFAADRAEHVDSVILPALERGAVVITDRYADSSIAYQGAGRDLDGADVARLNRWATGGLVPDLTVLLDVAPSAARERFTEAPDRMESEPEVFHQRVRAAFLELAAADAARYLVVDAGQPPQAVTTAIRHRLDRELPLSEKEKAALVEQERLAREAEARRLAEEARRKAEEERAERERQAQLEKLRLEAEEAEKARQAEEDRRAAEVARLAAEAARAAAAAEAARRAAEEEERRRAEEQARREAAAEAERLAELERQREAKKAEERRRVEEALLRSEASRRAAEEAAKAAEVAEAAKAAEAEQADRADRAEGGAGDEAEAESAASGHIAAGFAASQASAASDEADEERTAVLPAVAADGPADLDATAVMPAVVLADEAPASEDAPETAAEPERTSVLSRARSKARSARGKAQEEKEESKPLAKDAPSTTPAAADETMVLPAFPAGAPTVGMPSKDGSDTKSTTNATKATGSGSKAPKNPKGSKAAEGSAATSAADETTVIPVVEAAPTVQTPLPRAWREATPRSSESVQDKVPDWLFRPEPGEAGPEDATREIPALSTPSAARPKGDTASEDGEATTGSGRYDWAEETPLDDLPSLTDQLLGTREEWAQWHDEHPGDEQGPGNGRRH</sequence>
<evidence type="ECO:0000256" key="12">
    <source>
        <dbReference type="SAM" id="MobiDB-lite"/>
    </source>
</evidence>
<feature type="transmembrane region" description="Helical" evidence="13">
    <location>
        <begin position="54"/>
        <end position="74"/>
    </location>
</feature>
<dbReference type="AlphaFoldDB" id="A0A931FG78"/>
<keyword evidence="13" id="KW-0812">Transmembrane</keyword>
<feature type="transmembrane region" description="Helical" evidence="13">
    <location>
        <begin position="293"/>
        <end position="313"/>
    </location>
</feature>
<evidence type="ECO:0000256" key="10">
    <source>
        <dbReference type="ARBA" id="ARBA00057735"/>
    </source>
</evidence>
<feature type="transmembrane region" description="Helical" evidence="13">
    <location>
        <begin position="145"/>
        <end position="163"/>
    </location>
</feature>
<dbReference type="Gene3D" id="3.40.50.300">
    <property type="entry name" value="P-loop containing nucleotide triphosphate hydrolases"/>
    <property type="match status" value="1"/>
</dbReference>
<evidence type="ECO:0000256" key="6">
    <source>
        <dbReference type="ARBA" id="ARBA00022741"/>
    </source>
</evidence>
<evidence type="ECO:0000259" key="14">
    <source>
        <dbReference type="Pfam" id="PF02223"/>
    </source>
</evidence>
<evidence type="ECO:0000256" key="2">
    <source>
        <dbReference type="ARBA" id="ARBA00012980"/>
    </source>
</evidence>
<evidence type="ECO:0000256" key="7">
    <source>
        <dbReference type="ARBA" id="ARBA00022777"/>
    </source>
</evidence>
<dbReference type="InterPro" id="IPR018095">
    <property type="entry name" value="Thymidylate_kin_CS"/>
</dbReference>
<protein>
    <recommendedName>
        <fullName evidence="3 11">Thymidylate kinase</fullName>
        <ecNumber evidence="2 11">2.7.4.9</ecNumber>
    </recommendedName>
    <alternativeName>
        <fullName evidence="11">dTMP kinase</fullName>
    </alternativeName>
</protein>
<feature type="compositionally biased region" description="Low complexity" evidence="12">
    <location>
        <begin position="896"/>
        <end position="916"/>
    </location>
</feature>
<feature type="transmembrane region" description="Helical" evidence="13">
    <location>
        <begin position="325"/>
        <end position="345"/>
    </location>
</feature>
<feature type="transmembrane region" description="Helical" evidence="13">
    <location>
        <begin position="381"/>
        <end position="403"/>
    </location>
</feature>
<feature type="transmembrane region" description="Helical" evidence="13">
    <location>
        <begin position="196"/>
        <end position="219"/>
    </location>
</feature>
<feature type="transmembrane region" description="Helical" evidence="13">
    <location>
        <begin position="455"/>
        <end position="478"/>
    </location>
</feature>
<feature type="compositionally biased region" description="Polar residues" evidence="12">
    <location>
        <begin position="1034"/>
        <end position="1047"/>
    </location>
</feature>
<dbReference type="SUPFAM" id="SSF103473">
    <property type="entry name" value="MFS general substrate transporter"/>
    <property type="match status" value="1"/>
</dbReference>
<dbReference type="NCBIfam" id="TIGR00041">
    <property type="entry name" value="DTMP_kinase"/>
    <property type="match status" value="1"/>
</dbReference>
<dbReference type="GO" id="GO:0006227">
    <property type="term" value="P:dUDP biosynthetic process"/>
    <property type="evidence" value="ECO:0007669"/>
    <property type="project" value="TreeGrafter"/>
</dbReference>
<evidence type="ECO:0000313" key="16">
    <source>
        <dbReference type="Proteomes" id="UP000657385"/>
    </source>
</evidence>
<keyword evidence="7 11" id="KW-0418">Kinase</keyword>
<feature type="transmembrane region" description="Helical" evidence="13">
    <location>
        <begin position="80"/>
        <end position="105"/>
    </location>
</feature>
<feature type="transmembrane region" description="Helical" evidence="13">
    <location>
        <begin position="117"/>
        <end position="139"/>
    </location>
</feature>
<evidence type="ECO:0000313" key="15">
    <source>
        <dbReference type="EMBL" id="MBF9070611.1"/>
    </source>
</evidence>
<dbReference type="InterPro" id="IPR039430">
    <property type="entry name" value="Thymidylate_kin-like_dom"/>
</dbReference>
<feature type="compositionally biased region" description="Basic and acidic residues" evidence="12">
    <location>
        <begin position="1178"/>
        <end position="1192"/>
    </location>
</feature>
<feature type="region of interest" description="Disordered" evidence="12">
    <location>
        <begin position="952"/>
        <end position="1202"/>
    </location>
</feature>
<dbReference type="GO" id="GO:0005829">
    <property type="term" value="C:cytosol"/>
    <property type="evidence" value="ECO:0007669"/>
    <property type="project" value="TreeGrafter"/>
</dbReference>
<comment type="caution">
    <text evidence="15">The sequence shown here is derived from an EMBL/GenBank/DDBJ whole genome shotgun (WGS) entry which is preliminary data.</text>
</comment>
<evidence type="ECO:0000256" key="9">
    <source>
        <dbReference type="ARBA" id="ARBA00048743"/>
    </source>
</evidence>
<keyword evidence="16" id="KW-1185">Reference proteome</keyword>
<evidence type="ECO:0000256" key="1">
    <source>
        <dbReference type="ARBA" id="ARBA00009776"/>
    </source>
</evidence>
<feature type="compositionally biased region" description="Low complexity" evidence="12">
    <location>
        <begin position="1056"/>
        <end position="1073"/>
    </location>
</feature>
<dbReference type="CDD" id="cd01672">
    <property type="entry name" value="TMPK"/>
    <property type="match status" value="1"/>
</dbReference>
<dbReference type="InterPro" id="IPR036259">
    <property type="entry name" value="MFS_trans_sf"/>
</dbReference>
<dbReference type="EC" id="2.7.4.9" evidence="2 11"/>
<evidence type="ECO:0000256" key="3">
    <source>
        <dbReference type="ARBA" id="ARBA00017144"/>
    </source>
</evidence>
<feature type="compositionally biased region" description="Basic and acidic residues" evidence="12">
    <location>
        <begin position="872"/>
        <end position="886"/>
    </location>
</feature>
<dbReference type="RefSeq" id="WP_196195793.1">
    <property type="nucleotide sequence ID" value="NZ_JADPRT010000009.1"/>
</dbReference>
<keyword evidence="5 11" id="KW-0545">Nucleotide biosynthesis</keyword>
<feature type="region of interest" description="Disordered" evidence="12">
    <location>
        <begin position="1"/>
        <end position="22"/>
    </location>
</feature>
<keyword evidence="13" id="KW-1133">Transmembrane helix</keyword>
<evidence type="ECO:0000256" key="5">
    <source>
        <dbReference type="ARBA" id="ARBA00022727"/>
    </source>
</evidence>
<feature type="transmembrane region" description="Helical" evidence="13">
    <location>
        <begin position="423"/>
        <end position="443"/>
    </location>
</feature>
<dbReference type="GO" id="GO:0005524">
    <property type="term" value="F:ATP binding"/>
    <property type="evidence" value="ECO:0007669"/>
    <property type="project" value="UniProtKB-UniRule"/>
</dbReference>
<dbReference type="InterPro" id="IPR018094">
    <property type="entry name" value="Thymidylate_kinase"/>
</dbReference>
<dbReference type="GO" id="GO:0004798">
    <property type="term" value="F:dTMP kinase activity"/>
    <property type="evidence" value="ECO:0007669"/>
    <property type="project" value="UniProtKB-UniRule"/>
</dbReference>
<proteinExistence type="inferred from homology"/>
<dbReference type="SUPFAM" id="SSF52540">
    <property type="entry name" value="P-loop containing nucleoside triphosphate hydrolases"/>
    <property type="match status" value="1"/>
</dbReference>
<name>A0A931FG78_9ACTN</name>
<comment type="function">
    <text evidence="10 11">Phosphorylation of dTMP to form dTDP in both de novo and salvage pathways of dTTP synthesis.</text>
</comment>
<feature type="compositionally biased region" description="Basic and acidic residues" evidence="12">
    <location>
        <begin position="798"/>
        <end position="863"/>
    </location>
</feature>
<dbReference type="Pfam" id="PF02223">
    <property type="entry name" value="Thymidylate_kin"/>
    <property type="match status" value="1"/>
</dbReference>
<dbReference type="PROSITE" id="PS01331">
    <property type="entry name" value="THYMIDYLATE_KINASE"/>
    <property type="match status" value="1"/>
</dbReference>
<evidence type="ECO:0000256" key="4">
    <source>
        <dbReference type="ARBA" id="ARBA00022679"/>
    </source>
</evidence>
<evidence type="ECO:0000256" key="8">
    <source>
        <dbReference type="ARBA" id="ARBA00022840"/>
    </source>
</evidence>
<reference evidence="15" key="1">
    <citation type="submission" date="2020-11" db="EMBL/GenBank/DDBJ databases">
        <title>Isolation and identification of active actinomycetes.</title>
        <authorList>
            <person name="Yu B."/>
        </authorList>
    </citation>
    <scope>NUCLEOTIDE SEQUENCE</scope>
    <source>
        <strain evidence="15">NEAU-YB345</strain>
    </source>
</reference>
<comment type="catalytic activity">
    <reaction evidence="9 11">
        <text>dTMP + ATP = dTDP + ADP</text>
        <dbReference type="Rhea" id="RHEA:13517"/>
        <dbReference type="ChEBI" id="CHEBI:30616"/>
        <dbReference type="ChEBI" id="CHEBI:58369"/>
        <dbReference type="ChEBI" id="CHEBI:63528"/>
        <dbReference type="ChEBI" id="CHEBI:456216"/>
        <dbReference type="EC" id="2.7.4.9"/>
    </reaction>
</comment>
<dbReference type="GO" id="GO:0006235">
    <property type="term" value="P:dTTP biosynthetic process"/>
    <property type="evidence" value="ECO:0007669"/>
    <property type="project" value="UniProtKB-UniRule"/>
</dbReference>
<accession>A0A931FG78</accession>
<keyword evidence="6 11" id="KW-0547">Nucleotide-binding</keyword>